<dbReference type="AlphaFoldDB" id="Q0RX93"/>
<name>Q0RX93_RHOJR</name>
<dbReference type="EMBL" id="CP000432">
    <property type="protein sequence ID" value="ABH00093.1"/>
    <property type="molecule type" value="Genomic_DNA"/>
</dbReference>
<geneLocation type="plasmid" evidence="1 2">
    <name>pRHL1</name>
</geneLocation>
<gene>
    <name evidence="1" type="ordered locus">RHA1_ro09049</name>
</gene>
<sequence>MHGPTLHPHPKGTLVSTTMRHPMVPAVPPRFVEDIYTPEEIDILFGIVRRGGPWRLIAAQHFSSAEEYMAVSGPKNRDLDRKLELSDLLTPTFRGYFGNYGIPLEGAAHELCYNRKLLDMIKDMHGAKYAAPNSYLFNVRAPAHSYDAGHFDSPSWRGMNKFNTPIWLSSVMAKSGLFEQWELRSGQVIALFYDSDVDGGFTYWPEGPDRPPARFAAPFRNSGLVTHNEKMFHRGEASGPRHKRSIPGLQLDSTIAGAGDDQWVIRNADEEIARYHDSEMRFLFHYGAYVFEDLADAKRYFEHTDDLTLDTALRMLSDDLRRRGVQFDESSHPMHDSEFVKILTRTYDMAPGSYPADAPLDLIGAV</sequence>
<reference evidence="2" key="1">
    <citation type="journal article" date="2006" name="Proc. Natl. Acad. Sci. U.S.A.">
        <title>The complete genome of Rhodococcus sp. RHA1 provides insights into a catabolic powerhouse.</title>
        <authorList>
            <person name="McLeod M.P."/>
            <person name="Warren R.L."/>
            <person name="Hsiao W.W.L."/>
            <person name="Araki N."/>
            <person name="Myhre M."/>
            <person name="Fernandes C."/>
            <person name="Miyazawa D."/>
            <person name="Wong W."/>
            <person name="Lillquist A.L."/>
            <person name="Wang D."/>
            <person name="Dosanjh M."/>
            <person name="Hara H."/>
            <person name="Petrescu A."/>
            <person name="Morin R.D."/>
            <person name="Yang G."/>
            <person name="Stott J.M."/>
            <person name="Schein J.E."/>
            <person name="Shin H."/>
            <person name="Smailus D."/>
            <person name="Siddiqui A.S."/>
            <person name="Marra M.A."/>
            <person name="Jones S.J.M."/>
            <person name="Holt R."/>
            <person name="Brinkman F.S.L."/>
            <person name="Miyauchi K."/>
            <person name="Fukuda M."/>
            <person name="Davies J.E."/>
            <person name="Mohn W.W."/>
            <person name="Eltis L.D."/>
        </authorList>
    </citation>
    <scope>NUCLEOTIDE SEQUENCE [LARGE SCALE GENOMIC DNA]</scope>
    <source>
        <strain evidence="2">RHA1</strain>
    </source>
</reference>
<evidence type="ECO:0000313" key="2">
    <source>
        <dbReference type="Proteomes" id="UP000008710"/>
    </source>
</evidence>
<dbReference type="KEGG" id="rha:RHA1_ro09049"/>
<protein>
    <submittedName>
        <fullName evidence="1">Uncharacterized protein</fullName>
    </submittedName>
</protein>
<dbReference type="Proteomes" id="UP000008710">
    <property type="component" value="Plasmid pRHL1"/>
</dbReference>
<keyword evidence="1" id="KW-0614">Plasmid</keyword>
<evidence type="ECO:0000313" key="1">
    <source>
        <dbReference type="EMBL" id="ABH00093.1"/>
    </source>
</evidence>
<organism evidence="1 2">
    <name type="scientific">Rhodococcus jostii (strain RHA1)</name>
    <dbReference type="NCBI Taxonomy" id="101510"/>
    <lineage>
        <taxon>Bacteria</taxon>
        <taxon>Bacillati</taxon>
        <taxon>Actinomycetota</taxon>
        <taxon>Actinomycetes</taxon>
        <taxon>Mycobacteriales</taxon>
        <taxon>Nocardiaceae</taxon>
        <taxon>Rhodococcus</taxon>
    </lineage>
</organism>
<proteinExistence type="predicted"/>
<dbReference type="HOGENOM" id="CLU_068448_0_0_11"/>
<accession>Q0RX93</accession>
<dbReference type="RefSeq" id="WP_011599769.1">
    <property type="nucleotide sequence ID" value="NC_008269.1"/>
</dbReference>